<protein>
    <recommendedName>
        <fullName evidence="7">Glycogen synthase</fullName>
        <ecNumber evidence="7">2.4.1.21</ecNumber>
    </recommendedName>
    <alternativeName>
        <fullName evidence="7">Starch [bacterial glycogen] synthase</fullName>
    </alternativeName>
</protein>
<dbReference type="RefSeq" id="WP_031589318.1">
    <property type="nucleotide sequence ID" value="NZ_JNKN01000016.1"/>
</dbReference>
<dbReference type="UniPathway" id="UPA00164"/>
<dbReference type="NCBIfam" id="TIGR02095">
    <property type="entry name" value="glgA"/>
    <property type="match status" value="1"/>
</dbReference>
<feature type="domain" description="Glycosyl transferase family 1" evidence="8">
    <location>
        <begin position="288"/>
        <end position="445"/>
    </location>
</feature>
<dbReference type="Pfam" id="PF00534">
    <property type="entry name" value="Glycos_transf_1"/>
    <property type="match status" value="1"/>
</dbReference>
<accession>A0A0R2H606</accession>
<dbReference type="AlphaFoldDB" id="A0A0R2H606"/>
<comment type="pathway">
    <text evidence="7">Glycan biosynthesis; glycogen biosynthesis.</text>
</comment>
<dbReference type="SUPFAM" id="SSF53756">
    <property type="entry name" value="UDP-Glycosyltransferase/glycogen phosphorylase"/>
    <property type="match status" value="1"/>
</dbReference>
<proteinExistence type="inferred from homology"/>
<dbReference type="GO" id="GO:0004373">
    <property type="term" value="F:alpha-1,4-glucan glucosyltransferase (UDP-glucose donor) activity"/>
    <property type="evidence" value="ECO:0007669"/>
    <property type="project" value="InterPro"/>
</dbReference>
<dbReference type="PATRIC" id="fig|1410657.5.peg.1309"/>
<evidence type="ECO:0000259" key="9">
    <source>
        <dbReference type="Pfam" id="PF08323"/>
    </source>
</evidence>
<name>A0A0R2H606_9FIRM</name>
<dbReference type="PANTHER" id="PTHR45825:SF11">
    <property type="entry name" value="ALPHA AMYLASE DOMAIN-CONTAINING PROTEIN"/>
    <property type="match status" value="1"/>
</dbReference>
<evidence type="ECO:0000256" key="4">
    <source>
        <dbReference type="ARBA" id="ARBA00022676"/>
    </source>
</evidence>
<dbReference type="GO" id="GO:0005978">
    <property type="term" value="P:glycogen biosynthetic process"/>
    <property type="evidence" value="ECO:0007669"/>
    <property type="project" value="UniProtKB-UniRule"/>
</dbReference>
<evidence type="ECO:0000256" key="3">
    <source>
        <dbReference type="ARBA" id="ARBA00010281"/>
    </source>
</evidence>
<gene>
    <name evidence="7" type="primary">glgA</name>
    <name evidence="10" type="ORF">IV49_GL001268</name>
</gene>
<dbReference type="EMBL" id="JQBL01000030">
    <property type="protein sequence ID" value="KRN48240.1"/>
    <property type="molecule type" value="Genomic_DNA"/>
</dbReference>
<dbReference type="Proteomes" id="UP000051841">
    <property type="component" value="Unassembled WGS sequence"/>
</dbReference>
<dbReference type="GO" id="GO:0009011">
    <property type="term" value="F:alpha-1,4-glucan glucosyltransferase (ADP-glucose donor) activity"/>
    <property type="evidence" value="ECO:0007669"/>
    <property type="project" value="UniProtKB-UniRule"/>
</dbReference>
<dbReference type="InterPro" id="IPR011835">
    <property type="entry name" value="GS/SS"/>
</dbReference>
<evidence type="ECO:0000256" key="6">
    <source>
        <dbReference type="ARBA" id="ARBA00023056"/>
    </source>
</evidence>
<organism evidence="10 11">
    <name type="scientific">Kandleria vitulina DSM 20405</name>
    <dbReference type="NCBI Taxonomy" id="1410657"/>
    <lineage>
        <taxon>Bacteria</taxon>
        <taxon>Bacillati</taxon>
        <taxon>Bacillota</taxon>
        <taxon>Erysipelotrichia</taxon>
        <taxon>Erysipelotrichales</taxon>
        <taxon>Coprobacillaceae</taxon>
        <taxon>Kandleria</taxon>
    </lineage>
</organism>
<dbReference type="HAMAP" id="MF_00484">
    <property type="entry name" value="Glycogen_synth"/>
    <property type="match status" value="1"/>
</dbReference>
<dbReference type="Pfam" id="PF08323">
    <property type="entry name" value="Glyco_transf_5"/>
    <property type="match status" value="1"/>
</dbReference>
<evidence type="ECO:0000256" key="1">
    <source>
        <dbReference type="ARBA" id="ARBA00001478"/>
    </source>
</evidence>
<keyword evidence="11" id="KW-1185">Reference proteome</keyword>
<keyword evidence="6 7" id="KW-0320">Glycogen biosynthesis</keyword>
<evidence type="ECO:0000256" key="2">
    <source>
        <dbReference type="ARBA" id="ARBA00002764"/>
    </source>
</evidence>
<feature type="binding site" evidence="7">
    <location>
        <position position="15"/>
    </location>
    <ligand>
        <name>ADP-alpha-D-glucose</name>
        <dbReference type="ChEBI" id="CHEBI:57498"/>
    </ligand>
</feature>
<evidence type="ECO:0000259" key="8">
    <source>
        <dbReference type="Pfam" id="PF00534"/>
    </source>
</evidence>
<keyword evidence="5 7" id="KW-0808">Transferase</keyword>
<dbReference type="InterPro" id="IPR013534">
    <property type="entry name" value="Starch_synth_cat_dom"/>
</dbReference>
<sequence>MRIVFAAGEAQPFIKSGGLADVIGSLPKSLAQKGHECYVILPKYADLKMSDRLEYVTNFYLWVGWRRCYCGVFKAVVDGVTYFFVDNEQYFKRPGLYGYDDDNERFAFYDFAVLECLSRLDIMPDILSLHDWQAAMIAPLYKEKYCYYNFYGGVKVTFTIHNIAYQGKCDPSLLQDLFGLDNYLYYNGNVRNDGCMNMMKAAIVYADAVTTVSPTYANEILTDAYGEGLQSILSMRRHDLYGILNGIDYDLINPATDPDIAFNFDATDVKEKKRENKMALQREVGLPENPDIPLIGIVTRLTWQKGLDLIINQFEELMNRDVQVVVLGAGDAKYEEPLKGFAGYHNEKFSLNLKYDAGLAQRIYASSDIFLMPSLFEPCGLSQMMALRYGSVPIVRETGGLKDSVESFNEYDQTGTGFSFTNYNAHEMMQIIDYALRIYNEHRDMWDGIVQRAMASKLDWDQSSDEYLRVFESLLY</sequence>
<dbReference type="EC" id="2.4.1.21" evidence="7"/>
<dbReference type="Gene3D" id="3.40.50.2000">
    <property type="entry name" value="Glycogen Phosphorylase B"/>
    <property type="match status" value="2"/>
</dbReference>
<keyword evidence="4 7" id="KW-0328">Glycosyltransferase</keyword>
<evidence type="ECO:0000256" key="7">
    <source>
        <dbReference type="HAMAP-Rule" id="MF_00484"/>
    </source>
</evidence>
<comment type="function">
    <text evidence="2 7">Synthesizes alpha-1,4-glucan chains using ADP-glucose.</text>
</comment>
<comment type="catalytic activity">
    <reaction evidence="1 7">
        <text>[(1-&gt;4)-alpha-D-glucosyl](n) + ADP-alpha-D-glucose = [(1-&gt;4)-alpha-D-glucosyl](n+1) + ADP + H(+)</text>
        <dbReference type="Rhea" id="RHEA:18189"/>
        <dbReference type="Rhea" id="RHEA-COMP:9584"/>
        <dbReference type="Rhea" id="RHEA-COMP:9587"/>
        <dbReference type="ChEBI" id="CHEBI:15378"/>
        <dbReference type="ChEBI" id="CHEBI:15444"/>
        <dbReference type="ChEBI" id="CHEBI:57498"/>
        <dbReference type="ChEBI" id="CHEBI:456216"/>
        <dbReference type="EC" id="2.4.1.21"/>
    </reaction>
</comment>
<feature type="domain" description="Starch synthase catalytic" evidence="9">
    <location>
        <begin position="2"/>
        <end position="234"/>
    </location>
</feature>
<comment type="similarity">
    <text evidence="3 7">Belongs to the glycosyltransferase 1 family. Bacterial/plant glycogen synthase subfamily.</text>
</comment>
<dbReference type="NCBIfam" id="NF001898">
    <property type="entry name" value="PRK00654.1-1"/>
    <property type="match status" value="1"/>
</dbReference>
<dbReference type="PANTHER" id="PTHR45825">
    <property type="entry name" value="GRANULE-BOUND STARCH SYNTHASE 1, CHLOROPLASTIC/AMYLOPLASTIC"/>
    <property type="match status" value="1"/>
</dbReference>
<evidence type="ECO:0000313" key="11">
    <source>
        <dbReference type="Proteomes" id="UP000051841"/>
    </source>
</evidence>
<dbReference type="CDD" id="cd03791">
    <property type="entry name" value="GT5_Glycogen_synthase_DULL1-like"/>
    <property type="match status" value="1"/>
</dbReference>
<reference evidence="10 11" key="1">
    <citation type="journal article" date="2015" name="Genome Announc.">
        <title>Expanding the biotechnology potential of lactobacilli through comparative genomics of 213 strains and associated genera.</title>
        <authorList>
            <person name="Sun Z."/>
            <person name="Harris H.M."/>
            <person name="McCann A."/>
            <person name="Guo C."/>
            <person name="Argimon S."/>
            <person name="Zhang W."/>
            <person name="Yang X."/>
            <person name="Jeffery I.B."/>
            <person name="Cooney J.C."/>
            <person name="Kagawa T.F."/>
            <person name="Liu W."/>
            <person name="Song Y."/>
            <person name="Salvetti E."/>
            <person name="Wrobel A."/>
            <person name="Rasinkangas P."/>
            <person name="Parkhill J."/>
            <person name="Rea M.C."/>
            <person name="O'Sullivan O."/>
            <person name="Ritari J."/>
            <person name="Douillard F.P."/>
            <person name="Paul Ross R."/>
            <person name="Yang R."/>
            <person name="Briner A.E."/>
            <person name="Felis G.E."/>
            <person name="de Vos W.M."/>
            <person name="Barrangou R."/>
            <person name="Klaenhammer T.R."/>
            <person name="Caufield P.W."/>
            <person name="Cui Y."/>
            <person name="Zhang H."/>
            <person name="O'Toole P.W."/>
        </authorList>
    </citation>
    <scope>NUCLEOTIDE SEQUENCE [LARGE SCALE GENOMIC DNA]</scope>
    <source>
        <strain evidence="10 11">DSM 20405</strain>
    </source>
</reference>
<evidence type="ECO:0000313" key="10">
    <source>
        <dbReference type="EMBL" id="KRN48240.1"/>
    </source>
</evidence>
<comment type="caution">
    <text evidence="10">The sequence shown here is derived from an EMBL/GenBank/DDBJ whole genome shotgun (WGS) entry which is preliminary data.</text>
</comment>
<evidence type="ECO:0000256" key="5">
    <source>
        <dbReference type="ARBA" id="ARBA00022679"/>
    </source>
</evidence>
<dbReference type="InterPro" id="IPR001296">
    <property type="entry name" value="Glyco_trans_1"/>
</dbReference>